<accession>A0ACD0WR87</accession>
<keyword evidence="2" id="KW-1185">Reference proteome</keyword>
<proteinExistence type="predicted"/>
<protein>
    <submittedName>
        <fullName evidence="1">54S ribosomal protein</fullName>
    </submittedName>
</protein>
<dbReference type="Proteomes" id="UP000326582">
    <property type="component" value="Chromosome 6"/>
</dbReference>
<evidence type="ECO:0000313" key="1">
    <source>
        <dbReference type="EMBL" id="QFZ29889.1"/>
    </source>
</evidence>
<sequence>MLRASVRRYSIKNLPFESKPKNKYNEARSAFNLKPVPTQGLIHNPPASMPSVTDTPKAFLPPNDPRLKYMAEKFKTYTPEELEDMPLIWGAKKDYSLTPDIIQEIITLRNQDPHKWSIAKLAAKFGVATNKVNVITGFSMAKQQKILEELQAVKESWSDKRKIARDDRQRRKQMWLRNEY</sequence>
<gene>
    <name evidence="1" type="ORF">EJF14_60403</name>
</gene>
<name>A0ACD0WR87_CLALS</name>
<keyword evidence="1" id="KW-0689">Ribosomal protein</keyword>
<dbReference type="EMBL" id="CP038489">
    <property type="protein sequence ID" value="QFZ29889.1"/>
    <property type="molecule type" value="Genomic_DNA"/>
</dbReference>
<evidence type="ECO:0000313" key="2">
    <source>
        <dbReference type="Proteomes" id="UP000326582"/>
    </source>
</evidence>
<keyword evidence="1" id="KW-0687">Ribonucleoprotein</keyword>
<reference evidence="2" key="1">
    <citation type="journal article" date="2019" name="MBio">
        <title>Comparative genomics for the elucidation of multidrug resistance (MDR) in Candida lusitaniae.</title>
        <authorList>
            <person name="Kannan A."/>
            <person name="Asner S.A."/>
            <person name="Trachsel E."/>
            <person name="Kelly S."/>
            <person name="Parker J."/>
            <person name="Sanglard D."/>
        </authorList>
    </citation>
    <scope>NUCLEOTIDE SEQUENCE [LARGE SCALE GENOMIC DNA]</scope>
    <source>
        <strain evidence="2">P1</strain>
    </source>
</reference>
<organism evidence="1 2">
    <name type="scientific">Clavispora lusitaniae</name>
    <name type="common">Candida lusitaniae</name>
    <dbReference type="NCBI Taxonomy" id="36911"/>
    <lineage>
        <taxon>Eukaryota</taxon>
        <taxon>Fungi</taxon>
        <taxon>Dikarya</taxon>
        <taxon>Ascomycota</taxon>
        <taxon>Saccharomycotina</taxon>
        <taxon>Pichiomycetes</taxon>
        <taxon>Metschnikowiaceae</taxon>
        <taxon>Clavispora</taxon>
    </lineage>
</organism>